<dbReference type="PROSITE" id="PS00491">
    <property type="entry name" value="PROLINE_PEPTIDASE"/>
    <property type="match status" value="1"/>
</dbReference>
<dbReference type="InterPro" id="IPR000587">
    <property type="entry name" value="Creatinase_N"/>
</dbReference>
<dbReference type="Pfam" id="PF00557">
    <property type="entry name" value="Peptidase_M24"/>
    <property type="match status" value="1"/>
</dbReference>
<evidence type="ECO:0000313" key="6">
    <source>
        <dbReference type="EMBL" id="GAA2065555.1"/>
    </source>
</evidence>
<dbReference type="InterPro" id="IPR000994">
    <property type="entry name" value="Pept_M24"/>
</dbReference>
<dbReference type="InterPro" id="IPR029149">
    <property type="entry name" value="Creatin/AminoP/Spt16_N"/>
</dbReference>
<dbReference type="InterPro" id="IPR036005">
    <property type="entry name" value="Creatinase/aminopeptidase-like"/>
</dbReference>
<dbReference type="Gene3D" id="3.40.350.10">
    <property type="entry name" value="Creatinase/prolidase N-terminal domain"/>
    <property type="match status" value="1"/>
</dbReference>
<comment type="caution">
    <text evidence="6">The sequence shown here is derived from an EMBL/GenBank/DDBJ whole genome shotgun (WGS) entry which is preliminary data.</text>
</comment>
<proteinExistence type="inferred from homology"/>
<dbReference type="EMBL" id="BAAAQN010000103">
    <property type="protein sequence ID" value="GAA2065555.1"/>
    <property type="molecule type" value="Genomic_DNA"/>
</dbReference>
<dbReference type="PANTHER" id="PTHR46112">
    <property type="entry name" value="AMINOPEPTIDASE"/>
    <property type="match status" value="1"/>
</dbReference>
<feature type="domain" description="Peptidase M24" evidence="4">
    <location>
        <begin position="157"/>
        <end position="359"/>
    </location>
</feature>
<feature type="domain" description="Creatinase N-terminal" evidence="5">
    <location>
        <begin position="21"/>
        <end position="149"/>
    </location>
</feature>
<dbReference type="SUPFAM" id="SSF55920">
    <property type="entry name" value="Creatinase/aminopeptidase"/>
    <property type="match status" value="1"/>
</dbReference>
<evidence type="ECO:0000256" key="3">
    <source>
        <dbReference type="RuleBase" id="RU000590"/>
    </source>
</evidence>
<accession>A0ABN2VNI7</accession>
<evidence type="ECO:0000256" key="2">
    <source>
        <dbReference type="ARBA" id="ARBA00022801"/>
    </source>
</evidence>
<evidence type="ECO:0000259" key="5">
    <source>
        <dbReference type="Pfam" id="PF01321"/>
    </source>
</evidence>
<keyword evidence="1 3" id="KW-0479">Metal-binding</keyword>
<dbReference type="PANTHER" id="PTHR46112:SF8">
    <property type="entry name" value="CYTOPLASMIC PEPTIDASE PEPQ-RELATED"/>
    <property type="match status" value="1"/>
</dbReference>
<protein>
    <submittedName>
        <fullName evidence="6">Xaa-Pro peptidase family protein</fullName>
    </submittedName>
</protein>
<dbReference type="Proteomes" id="UP001500751">
    <property type="component" value="Unassembled WGS sequence"/>
</dbReference>
<keyword evidence="2" id="KW-0378">Hydrolase</keyword>
<comment type="similarity">
    <text evidence="3">Belongs to the peptidase M24B family.</text>
</comment>
<gene>
    <name evidence="6" type="ORF">GCM10009839_91530</name>
</gene>
<dbReference type="RefSeq" id="WP_344672049.1">
    <property type="nucleotide sequence ID" value="NZ_BAAAQN010000103.1"/>
</dbReference>
<dbReference type="Gene3D" id="3.90.230.10">
    <property type="entry name" value="Creatinase/methionine aminopeptidase superfamily"/>
    <property type="match status" value="1"/>
</dbReference>
<reference evidence="6 7" key="1">
    <citation type="journal article" date="2019" name="Int. J. Syst. Evol. Microbiol.">
        <title>The Global Catalogue of Microorganisms (GCM) 10K type strain sequencing project: providing services to taxonomists for standard genome sequencing and annotation.</title>
        <authorList>
            <consortium name="The Broad Institute Genomics Platform"/>
            <consortium name="The Broad Institute Genome Sequencing Center for Infectious Disease"/>
            <person name="Wu L."/>
            <person name="Ma J."/>
        </authorList>
    </citation>
    <scope>NUCLEOTIDE SEQUENCE [LARGE SCALE GENOMIC DNA]</scope>
    <source>
        <strain evidence="6 7">JCM 16014</strain>
    </source>
</reference>
<organism evidence="6 7">
    <name type="scientific">Catenulispora yoronensis</name>
    <dbReference type="NCBI Taxonomy" id="450799"/>
    <lineage>
        <taxon>Bacteria</taxon>
        <taxon>Bacillati</taxon>
        <taxon>Actinomycetota</taxon>
        <taxon>Actinomycetes</taxon>
        <taxon>Catenulisporales</taxon>
        <taxon>Catenulisporaceae</taxon>
        <taxon>Catenulispora</taxon>
    </lineage>
</organism>
<evidence type="ECO:0000256" key="1">
    <source>
        <dbReference type="ARBA" id="ARBA00022723"/>
    </source>
</evidence>
<dbReference type="Pfam" id="PF01321">
    <property type="entry name" value="Creatinase_N"/>
    <property type="match status" value="1"/>
</dbReference>
<sequence length="379" mass="40871">MTADRTASAPAVIEPEAYAARRERLRSRLEAVDADAALVTKLVNVRYLTGFTGSNGAVLVTRNGVVFCTDFRYDTQAASEVPDVERIIVRHCAPALVERAAKDGLRRIAVEEHEITVEAHRQLSAELTAAAPTATLTSLGHAVEQLRRVKDESEIDLIREACAISDRALAELTESILIGRTERHIAQELERRMTDHGADGRAFDTIVACGPNAAVPHHRPGERRVGEGEFLKIDFGALYQGYHADMTRTFVVGRAPADWQVEVYDLVFAAQKAGRQALEPGVACAAVDAAARAVIEAAGYAEYFGHGLGHGVGLEIHEDPRLGAGLPGTLDDRTPVTVEPGVYLPGRGGVRIEDTLVVRPKAEGGPELLTITTKELLVL</sequence>
<name>A0ABN2VNI7_9ACTN</name>
<evidence type="ECO:0000313" key="7">
    <source>
        <dbReference type="Proteomes" id="UP001500751"/>
    </source>
</evidence>
<evidence type="ECO:0000259" key="4">
    <source>
        <dbReference type="Pfam" id="PF00557"/>
    </source>
</evidence>
<keyword evidence="7" id="KW-1185">Reference proteome</keyword>
<dbReference type="InterPro" id="IPR050659">
    <property type="entry name" value="Peptidase_M24B"/>
</dbReference>
<dbReference type="SUPFAM" id="SSF53092">
    <property type="entry name" value="Creatinase/prolidase N-terminal domain"/>
    <property type="match status" value="1"/>
</dbReference>
<dbReference type="InterPro" id="IPR001131">
    <property type="entry name" value="Peptidase_M24B_aminopep-P_CS"/>
</dbReference>